<dbReference type="KEGG" id="afj:AFERRID_08500"/>
<dbReference type="SUPFAM" id="SSF48452">
    <property type="entry name" value="TPR-like"/>
    <property type="match status" value="1"/>
</dbReference>
<dbReference type="AlphaFoldDB" id="A0A2Z6IGC1"/>
<organism evidence="1 2">
    <name type="scientific">Acidithiobacillus ferridurans</name>
    <dbReference type="NCBI Taxonomy" id="1232575"/>
    <lineage>
        <taxon>Bacteria</taxon>
        <taxon>Pseudomonadati</taxon>
        <taxon>Pseudomonadota</taxon>
        <taxon>Acidithiobacillia</taxon>
        <taxon>Acidithiobacillales</taxon>
        <taxon>Acidithiobacillaceae</taxon>
        <taxon>Acidithiobacillus</taxon>
    </lineage>
</organism>
<dbReference type="Proteomes" id="UP000280188">
    <property type="component" value="Chromosome"/>
</dbReference>
<proteinExistence type="predicted"/>
<dbReference type="InterPro" id="IPR011990">
    <property type="entry name" value="TPR-like_helical_dom_sf"/>
</dbReference>
<evidence type="ECO:0000313" key="2">
    <source>
        <dbReference type="Proteomes" id="UP000280188"/>
    </source>
</evidence>
<keyword evidence="2" id="KW-1185">Reference proteome</keyword>
<dbReference type="Gene3D" id="1.25.40.10">
    <property type="entry name" value="Tetratricopeptide repeat domain"/>
    <property type="match status" value="1"/>
</dbReference>
<name>A0A2Z6IGC1_ACIFI</name>
<gene>
    <name evidence="1" type="ORF">AFERRID_08500</name>
</gene>
<accession>A0A2Z6IGC1</accession>
<sequence>MQGVMLLLEIVVVLLLLVEVFIRLRARRRRLQNKSSAPVSSAARSAPATDVRQMRPEVSSVDAVAPPVTTTGGAEQQALSIDDLLNEATIYLEYGHYAQAATVLRWYVDINPHVTKPINMLLDAYLAMADIDSYAELLESLGEKPGAAPMDESWWQERVNTGLSQDPGNLELLVLAEKVGMAIPLPHVRTPDAVMTAEMALALVSRNHDPAYGMAILWRAIAHEPRRLPLYAELLRITYQQRRSEDYINTLILLFLAVGSGGKTLRERMLRVGEDLGPHPLWDTLAHWNGDPEVLRRLARSRHLEIPAGLSGAAHKADDRA</sequence>
<dbReference type="EMBL" id="AP018795">
    <property type="protein sequence ID" value="BBF64632.1"/>
    <property type="molecule type" value="Genomic_DNA"/>
</dbReference>
<evidence type="ECO:0000313" key="1">
    <source>
        <dbReference type="EMBL" id="BBF64632.1"/>
    </source>
</evidence>
<protein>
    <submittedName>
        <fullName evidence="1">Uncharacterized protein</fullName>
    </submittedName>
</protein>
<reference evidence="1 2" key="1">
    <citation type="journal article" date="2018" name="Microbiol. Resour. Announc.">
        <title>Complete Genome Sequence of Acidithiobacillus ferridurans JCM 18981.</title>
        <authorList>
            <person name="Miyauchi T."/>
            <person name="Kouzuma A."/>
            <person name="Abe T."/>
            <person name="Watanabe K."/>
        </authorList>
    </citation>
    <scope>NUCLEOTIDE SEQUENCE [LARGE SCALE GENOMIC DNA]</scope>
    <source>
        <strain evidence="2">ATCC 33020 / DSM 29468 / JCM 18981 / 11Fe</strain>
    </source>
</reference>